<dbReference type="SUPFAM" id="SSF56104">
    <property type="entry name" value="SAICAR synthase-like"/>
    <property type="match status" value="1"/>
</dbReference>
<organism evidence="10 11">
    <name type="scientific">Paenibacillus pasadenensis</name>
    <dbReference type="NCBI Taxonomy" id="217090"/>
    <lineage>
        <taxon>Bacteria</taxon>
        <taxon>Bacillati</taxon>
        <taxon>Bacillota</taxon>
        <taxon>Bacilli</taxon>
        <taxon>Bacillales</taxon>
        <taxon>Paenibacillaceae</taxon>
        <taxon>Paenibacillus</taxon>
    </lineage>
</organism>
<dbReference type="AlphaFoldDB" id="A0A2N5NBI4"/>
<evidence type="ECO:0000256" key="2">
    <source>
        <dbReference type="ARBA" id="ARBA00010190"/>
    </source>
</evidence>
<keyword evidence="3 8" id="KW-0436">Ligase</keyword>
<dbReference type="PANTHER" id="PTHR43700">
    <property type="entry name" value="PHOSPHORIBOSYLAMINOIMIDAZOLE-SUCCINOCARBOXAMIDE SYNTHASE"/>
    <property type="match status" value="1"/>
</dbReference>
<keyword evidence="6 8" id="KW-0067">ATP-binding</keyword>
<dbReference type="UniPathway" id="UPA00074">
    <property type="reaction ID" value="UER00131"/>
</dbReference>
<sequence length="299" mass="33479">MAAATEALSTAAGLIQAPLLYKGKVRELYDLGEHYLIVVTDRISAFDYVLDPPVPDKGSVLNRLSAYWFDQTAAIQPNHVVHTDVERLGELVSDKDALRDRIMVTRKAERIDIECVVRGYITGGGWRQYAATGEINGIPLPAGLRKNERFERPIFTPAAKNDVGHDEDIPFSRMEELVGADVAAQLRDRSLTLYEFAHARCLEQGILLADCKFEFGLVDGEIILIDEIFTPDSSRFWAQDKYELDTEIDSMDKEPVRTYLLGSDWDKDSKPAPLPEPVVAATTARYRAIYRAITGEELS</sequence>
<dbReference type="NCBIfam" id="NF010568">
    <property type="entry name" value="PRK13961.1"/>
    <property type="match status" value="1"/>
</dbReference>
<reference evidence="10 11" key="1">
    <citation type="submission" date="2017-05" db="EMBL/GenBank/DDBJ databases">
        <title>Functional genome analysis of Paenibacillus pasadenensis strain R16: insights on endophytic life style and antifungal activity.</title>
        <authorList>
            <person name="Passera A."/>
            <person name="Marcolungo L."/>
            <person name="Casati P."/>
            <person name="Brasca M."/>
            <person name="Quaglino F."/>
            <person name="Delledonne M."/>
        </authorList>
    </citation>
    <scope>NUCLEOTIDE SEQUENCE [LARGE SCALE GENOMIC DNA]</scope>
    <source>
        <strain evidence="10 11">R16</strain>
    </source>
</reference>
<dbReference type="CDD" id="cd01414">
    <property type="entry name" value="SAICAR_synt_Sc"/>
    <property type="match status" value="1"/>
</dbReference>
<evidence type="ECO:0000313" key="10">
    <source>
        <dbReference type="EMBL" id="PLT47685.1"/>
    </source>
</evidence>
<evidence type="ECO:0000256" key="5">
    <source>
        <dbReference type="ARBA" id="ARBA00022755"/>
    </source>
</evidence>
<accession>A0A2N5NBI4</accession>
<name>A0A2N5NBI4_9BACL</name>
<dbReference type="GO" id="GO:0006189">
    <property type="term" value="P:'de novo' IMP biosynthetic process"/>
    <property type="evidence" value="ECO:0007669"/>
    <property type="project" value="UniProtKB-UniRule"/>
</dbReference>
<evidence type="ECO:0000256" key="1">
    <source>
        <dbReference type="ARBA" id="ARBA00004672"/>
    </source>
</evidence>
<evidence type="ECO:0000259" key="9">
    <source>
        <dbReference type="Pfam" id="PF01259"/>
    </source>
</evidence>
<dbReference type="Proteomes" id="UP000234789">
    <property type="component" value="Unassembled WGS sequence"/>
</dbReference>
<dbReference type="EC" id="6.3.2.6" evidence="8"/>
<keyword evidence="5 8" id="KW-0658">Purine biosynthesis</keyword>
<dbReference type="RefSeq" id="WP_101808215.1">
    <property type="nucleotide sequence ID" value="NZ_NFEZ01000003.1"/>
</dbReference>
<dbReference type="GO" id="GO:0005737">
    <property type="term" value="C:cytoplasm"/>
    <property type="evidence" value="ECO:0007669"/>
    <property type="project" value="TreeGrafter"/>
</dbReference>
<gene>
    <name evidence="8" type="primary">purC</name>
    <name evidence="10" type="ORF">B8V81_1909</name>
</gene>
<dbReference type="HAMAP" id="MF_00137">
    <property type="entry name" value="SAICAR_synth"/>
    <property type="match status" value="1"/>
</dbReference>
<dbReference type="Gene3D" id="3.30.200.20">
    <property type="entry name" value="Phosphorylase Kinase, domain 1"/>
    <property type="match status" value="1"/>
</dbReference>
<dbReference type="Gene3D" id="3.30.470.20">
    <property type="entry name" value="ATP-grasp fold, B domain"/>
    <property type="match status" value="1"/>
</dbReference>
<keyword evidence="4 8" id="KW-0547">Nucleotide-binding</keyword>
<evidence type="ECO:0000256" key="7">
    <source>
        <dbReference type="ARBA" id="ARBA00048475"/>
    </source>
</evidence>
<feature type="domain" description="SAICAR synthetase/ADE2 N-terminal" evidence="9">
    <location>
        <begin position="19"/>
        <end position="269"/>
    </location>
</feature>
<dbReference type="GO" id="GO:0004639">
    <property type="term" value="F:phosphoribosylaminoimidazolesuccinocarboxamide synthase activity"/>
    <property type="evidence" value="ECO:0007669"/>
    <property type="project" value="UniProtKB-UniRule"/>
</dbReference>
<evidence type="ECO:0000256" key="6">
    <source>
        <dbReference type="ARBA" id="ARBA00022840"/>
    </source>
</evidence>
<dbReference type="InterPro" id="IPR028923">
    <property type="entry name" value="SAICAR_synt/ADE2_N"/>
</dbReference>
<dbReference type="EMBL" id="NFEZ01000003">
    <property type="protein sequence ID" value="PLT47685.1"/>
    <property type="molecule type" value="Genomic_DNA"/>
</dbReference>
<evidence type="ECO:0000256" key="4">
    <source>
        <dbReference type="ARBA" id="ARBA00022741"/>
    </source>
</evidence>
<dbReference type="PROSITE" id="PS01058">
    <property type="entry name" value="SAICAR_SYNTHETASE_2"/>
    <property type="match status" value="1"/>
</dbReference>
<comment type="catalytic activity">
    <reaction evidence="7 8">
        <text>5-amino-1-(5-phospho-D-ribosyl)imidazole-4-carboxylate + L-aspartate + ATP = (2S)-2-[5-amino-1-(5-phospho-beta-D-ribosyl)imidazole-4-carboxamido]succinate + ADP + phosphate + 2 H(+)</text>
        <dbReference type="Rhea" id="RHEA:22628"/>
        <dbReference type="ChEBI" id="CHEBI:15378"/>
        <dbReference type="ChEBI" id="CHEBI:29991"/>
        <dbReference type="ChEBI" id="CHEBI:30616"/>
        <dbReference type="ChEBI" id="CHEBI:43474"/>
        <dbReference type="ChEBI" id="CHEBI:58443"/>
        <dbReference type="ChEBI" id="CHEBI:77657"/>
        <dbReference type="ChEBI" id="CHEBI:456216"/>
        <dbReference type="EC" id="6.3.2.6"/>
    </reaction>
</comment>
<keyword evidence="11" id="KW-1185">Reference proteome</keyword>
<dbReference type="Pfam" id="PF01259">
    <property type="entry name" value="SAICAR_synt"/>
    <property type="match status" value="1"/>
</dbReference>
<dbReference type="PANTHER" id="PTHR43700:SF1">
    <property type="entry name" value="PHOSPHORIBOSYLAMINOIMIDAZOLE-SUCCINOCARBOXAMIDE SYNTHASE"/>
    <property type="match status" value="1"/>
</dbReference>
<evidence type="ECO:0000313" key="11">
    <source>
        <dbReference type="Proteomes" id="UP000234789"/>
    </source>
</evidence>
<comment type="similarity">
    <text evidence="2 8">Belongs to the SAICAR synthetase family.</text>
</comment>
<evidence type="ECO:0000256" key="3">
    <source>
        <dbReference type="ARBA" id="ARBA00022598"/>
    </source>
</evidence>
<comment type="pathway">
    <text evidence="1 8">Purine metabolism; IMP biosynthesis via de novo pathway; 5-amino-1-(5-phospho-D-ribosyl)imidazole-4-carboxamide from 5-amino-1-(5-phospho-D-ribosyl)imidazole-4-carboxylate: step 1/2.</text>
</comment>
<comment type="caution">
    <text evidence="10">The sequence shown here is derived from an EMBL/GenBank/DDBJ whole genome shotgun (WGS) entry which is preliminary data.</text>
</comment>
<dbReference type="InterPro" id="IPR018236">
    <property type="entry name" value="SAICAR_synthetase_CS"/>
</dbReference>
<protein>
    <recommendedName>
        <fullName evidence="8">Phosphoribosylaminoimidazole-succinocarboxamide synthase</fullName>
        <ecNumber evidence="8">6.3.2.6</ecNumber>
    </recommendedName>
    <alternativeName>
        <fullName evidence="8">SAICAR synthetase</fullName>
    </alternativeName>
</protein>
<dbReference type="GO" id="GO:0005524">
    <property type="term" value="F:ATP binding"/>
    <property type="evidence" value="ECO:0007669"/>
    <property type="project" value="UniProtKB-KW"/>
</dbReference>
<proteinExistence type="inferred from homology"/>
<evidence type="ECO:0000256" key="8">
    <source>
        <dbReference type="HAMAP-Rule" id="MF_00137"/>
    </source>
</evidence>